<accession>A0ABX1CS20</accession>
<dbReference type="Pfam" id="PF06674">
    <property type="entry name" value="DUF1176"/>
    <property type="match status" value="1"/>
</dbReference>
<evidence type="ECO:0000256" key="1">
    <source>
        <dbReference type="SAM" id="MobiDB-lite"/>
    </source>
</evidence>
<evidence type="ECO:0000313" key="4">
    <source>
        <dbReference type="Proteomes" id="UP000732399"/>
    </source>
</evidence>
<feature type="signal peptide" evidence="2">
    <location>
        <begin position="1"/>
        <end position="19"/>
    </location>
</feature>
<name>A0ABX1CS20_9SPHN</name>
<protein>
    <submittedName>
        <fullName evidence="3">DUF1176 domain-containing protein</fullName>
    </submittedName>
</protein>
<reference evidence="3 4" key="1">
    <citation type="submission" date="2020-03" db="EMBL/GenBank/DDBJ databases">
        <authorList>
            <person name="Wang L."/>
            <person name="He N."/>
            <person name="Li Y."/>
            <person name="Fang Y."/>
            <person name="Zhang F."/>
        </authorList>
    </citation>
    <scope>NUCLEOTIDE SEQUENCE [LARGE SCALE GENOMIC DNA]</scope>
    <source>
        <strain evidence="3 4">36D10-4-7</strain>
    </source>
</reference>
<evidence type="ECO:0000313" key="3">
    <source>
        <dbReference type="EMBL" id="NJR79192.1"/>
    </source>
</evidence>
<sequence length="369" mass="37494">MRFLLAAPLLLAACSGDRAPPMANDTAANAVAPATPVAGPPPLAPADAGVAPAPGELKTFRDWTVACDNVKRCTMASLGPDMGDFPMHTMEVARAAGQAGGFELSLASQSDGDAAPAAVTIDGRRFALAPDGLAGEGAARLVAAMATGRALTLADAKGKPLGNISLAGASASLRYIDAEQGRAGTVSAAVAKGDRPAAQVPAAPATPVIVAPALSGDATTPTKAQLAAMRRVARCEERMAEDTWTVKTGAVGGGATLVLLPCSAGAYNEIDALFVIRDGKVAPAQVDAPSGFEETGADSQTPVHSVVNGDVENGTVGSYAKGRGLGDCGVSQSFAWDGRRLRLAEQHAMGECRGNPNYLRTWIAKVERR</sequence>
<feature type="chain" id="PRO_5045618008" evidence="2">
    <location>
        <begin position="20"/>
        <end position="369"/>
    </location>
</feature>
<comment type="caution">
    <text evidence="3">The sequence shown here is derived from an EMBL/GenBank/DDBJ whole genome shotgun (WGS) entry which is preliminary data.</text>
</comment>
<dbReference type="EMBL" id="JAAVJH010000006">
    <property type="protein sequence ID" value="NJR79192.1"/>
    <property type="molecule type" value="Genomic_DNA"/>
</dbReference>
<dbReference type="Proteomes" id="UP000732399">
    <property type="component" value="Unassembled WGS sequence"/>
</dbReference>
<dbReference type="InterPro" id="IPR009560">
    <property type="entry name" value="DUF1176"/>
</dbReference>
<proteinExistence type="predicted"/>
<evidence type="ECO:0000256" key="2">
    <source>
        <dbReference type="SAM" id="SignalP"/>
    </source>
</evidence>
<keyword evidence="2" id="KW-0732">Signal</keyword>
<dbReference type="RefSeq" id="WP_168134747.1">
    <property type="nucleotide sequence ID" value="NZ_JAAVJH010000006.1"/>
</dbReference>
<organism evidence="3 4">
    <name type="scientific">Sphingomonas corticis</name>
    <dbReference type="NCBI Taxonomy" id="2722791"/>
    <lineage>
        <taxon>Bacteria</taxon>
        <taxon>Pseudomonadati</taxon>
        <taxon>Pseudomonadota</taxon>
        <taxon>Alphaproteobacteria</taxon>
        <taxon>Sphingomonadales</taxon>
        <taxon>Sphingomonadaceae</taxon>
        <taxon>Sphingomonas</taxon>
    </lineage>
</organism>
<gene>
    <name evidence="3" type="ORF">HBH26_11410</name>
</gene>
<feature type="region of interest" description="Disordered" evidence="1">
    <location>
        <begin position="289"/>
        <end position="309"/>
    </location>
</feature>
<keyword evidence="4" id="KW-1185">Reference proteome</keyword>